<dbReference type="Pfam" id="PF00428">
    <property type="entry name" value="Ribosomal_60s"/>
    <property type="match status" value="1"/>
</dbReference>
<evidence type="ECO:0000256" key="6">
    <source>
        <dbReference type="ARBA" id="ARBA00023274"/>
    </source>
</evidence>
<proteinExistence type="inferred from homology"/>
<comment type="function">
    <text evidence="1">Plays an important role in the elongation step of protein synthesis.</text>
</comment>
<dbReference type="PANTHER" id="PTHR45696:SF6">
    <property type="entry name" value="ACIDIC RIBOSOMAL PROTEIN P2, PUTATIVE-RELATED"/>
    <property type="match status" value="1"/>
</dbReference>
<dbReference type="VEuPathDB" id="TriTrypDB:TcIL3000_10_2810"/>
<evidence type="ECO:0000256" key="1">
    <source>
        <dbReference type="ARBA" id="ARBA00003362"/>
    </source>
</evidence>
<keyword evidence="6" id="KW-0687">Ribonucleoprotein</keyword>
<protein>
    <submittedName>
        <fullName evidence="8">Putative 60S acidic ribosomal protein P2</fullName>
    </submittedName>
</protein>
<dbReference type="GO" id="GO:0030295">
    <property type="term" value="F:protein kinase activator activity"/>
    <property type="evidence" value="ECO:0007669"/>
    <property type="project" value="TreeGrafter"/>
</dbReference>
<dbReference type="EMBL" id="HE575323">
    <property type="protein sequence ID" value="CCC93520.1"/>
    <property type="molecule type" value="Genomic_DNA"/>
</dbReference>
<evidence type="ECO:0000313" key="8">
    <source>
        <dbReference type="EMBL" id="CCC93520.1"/>
    </source>
</evidence>
<comment type="subunit">
    <text evidence="3">P1 and P2 exist as dimers at the large ribosomal subunit.</text>
</comment>
<dbReference type="GO" id="GO:0002181">
    <property type="term" value="P:cytoplasmic translation"/>
    <property type="evidence" value="ECO:0007669"/>
    <property type="project" value="TreeGrafter"/>
</dbReference>
<dbReference type="AlphaFoldDB" id="G0UVV4"/>
<evidence type="ECO:0000256" key="4">
    <source>
        <dbReference type="ARBA" id="ARBA00022553"/>
    </source>
</evidence>
<keyword evidence="4" id="KW-0597">Phosphoprotein</keyword>
<gene>
    <name evidence="8" type="ORF">TCIL3000_10_2810</name>
    <name evidence="9" type="ORF">TCIL3000_10_2820</name>
</gene>
<accession>G0UVV4</accession>
<dbReference type="CDD" id="cd05831">
    <property type="entry name" value="Ribosomal_P1"/>
    <property type="match status" value="1"/>
</dbReference>
<dbReference type="GO" id="GO:0003735">
    <property type="term" value="F:structural constituent of ribosome"/>
    <property type="evidence" value="ECO:0007669"/>
    <property type="project" value="InterPro"/>
</dbReference>
<dbReference type="EMBL" id="HE575323">
    <property type="protein sequence ID" value="CCC93521.1"/>
    <property type="molecule type" value="Genomic_DNA"/>
</dbReference>
<dbReference type="GO" id="GO:0043021">
    <property type="term" value="F:ribonucleoprotein complex binding"/>
    <property type="evidence" value="ECO:0007669"/>
    <property type="project" value="TreeGrafter"/>
</dbReference>
<dbReference type="GO" id="GO:0022625">
    <property type="term" value="C:cytosolic large ribosomal subunit"/>
    <property type="evidence" value="ECO:0007669"/>
    <property type="project" value="TreeGrafter"/>
</dbReference>
<name>G0UVV4_TRYCI</name>
<dbReference type="PRINTS" id="PR00456">
    <property type="entry name" value="RIBOSOMALP2"/>
</dbReference>
<reference evidence="8" key="1">
    <citation type="journal article" date="2012" name="Proc. Natl. Acad. Sci. U.S.A.">
        <title>Antigenic diversity is generated by distinct evolutionary mechanisms in African trypanosome species.</title>
        <authorList>
            <person name="Jackson A.P."/>
            <person name="Berry A."/>
            <person name="Aslett M."/>
            <person name="Allison H.C."/>
            <person name="Burton P."/>
            <person name="Vavrova-Anderson J."/>
            <person name="Brown R."/>
            <person name="Browne H."/>
            <person name="Corton N."/>
            <person name="Hauser H."/>
            <person name="Gamble J."/>
            <person name="Gilderthorp R."/>
            <person name="Marcello L."/>
            <person name="McQuillan J."/>
            <person name="Otto T.D."/>
            <person name="Quail M.A."/>
            <person name="Sanders M.J."/>
            <person name="van Tonder A."/>
            <person name="Ginger M.L."/>
            <person name="Field M.C."/>
            <person name="Barry J.D."/>
            <person name="Hertz-Fowler C."/>
            <person name="Berriman M."/>
        </authorList>
    </citation>
    <scope>NUCLEOTIDE SEQUENCE</scope>
    <source>
        <strain evidence="8">IL3000</strain>
    </source>
</reference>
<dbReference type="HAMAP" id="MF_01478">
    <property type="entry name" value="Ribosomal_L12_arch"/>
    <property type="match status" value="1"/>
</dbReference>
<feature type="region of interest" description="Disordered" evidence="7">
    <location>
        <begin position="94"/>
        <end position="118"/>
    </location>
</feature>
<dbReference type="GO" id="GO:0006414">
    <property type="term" value="P:translational elongation"/>
    <property type="evidence" value="ECO:0007669"/>
    <property type="project" value="InterPro"/>
</dbReference>
<comment type="similarity">
    <text evidence="2">Belongs to the eukaryotic ribosomal protein P1/P2 family.</text>
</comment>
<dbReference type="InterPro" id="IPR038716">
    <property type="entry name" value="P1/P2_N_sf"/>
</dbReference>
<evidence type="ECO:0000256" key="7">
    <source>
        <dbReference type="SAM" id="MobiDB-lite"/>
    </source>
</evidence>
<dbReference type="PANTHER" id="PTHR45696">
    <property type="entry name" value="60S ACIDIC RIBOSOMAL PROTEIN P1"/>
    <property type="match status" value="1"/>
</dbReference>
<evidence type="ECO:0000256" key="5">
    <source>
        <dbReference type="ARBA" id="ARBA00022980"/>
    </source>
</evidence>
<dbReference type="FunFam" id="1.10.10.1410:FF:000002">
    <property type="entry name" value="60S acidic ribosomal protein P2"/>
    <property type="match status" value="1"/>
</dbReference>
<keyword evidence="5 8" id="KW-0689">Ribosomal protein</keyword>
<organism evidence="8">
    <name type="scientific">Trypanosoma congolense (strain IL3000)</name>
    <dbReference type="NCBI Taxonomy" id="1068625"/>
    <lineage>
        <taxon>Eukaryota</taxon>
        <taxon>Discoba</taxon>
        <taxon>Euglenozoa</taxon>
        <taxon>Kinetoplastea</taxon>
        <taxon>Metakinetoplastina</taxon>
        <taxon>Trypanosomatida</taxon>
        <taxon>Trypanosomatidae</taxon>
        <taxon>Trypanosoma</taxon>
        <taxon>Nannomonas</taxon>
    </lineage>
</organism>
<dbReference type="InterPro" id="IPR001859">
    <property type="entry name" value="Ribosomal_P1/P2_euk"/>
</dbReference>
<evidence type="ECO:0000313" key="9">
    <source>
        <dbReference type="EMBL" id="CCC93521.1"/>
    </source>
</evidence>
<evidence type="ECO:0000256" key="3">
    <source>
        <dbReference type="ARBA" id="ARBA00011266"/>
    </source>
</evidence>
<dbReference type="Gene3D" id="1.10.10.1410">
    <property type="match status" value="1"/>
</dbReference>
<dbReference type="InterPro" id="IPR027534">
    <property type="entry name" value="Ribosomal_P1/P2"/>
</dbReference>
<dbReference type="VEuPathDB" id="TriTrypDB:TcIL3000_10_2820"/>
<evidence type="ECO:0000256" key="2">
    <source>
        <dbReference type="ARBA" id="ARBA00005436"/>
    </source>
</evidence>
<sequence>MAQKIDTTETLACTYACLMLSDAGVPVTADSIGAAVKAAGVTVRDTLPILFSRFLEKKPIESLLAAAAATVPAAGAAVAAPAAAAAGGSAGAAAAAPAADKKKEEEEDDDDMGFGLFD</sequence>